<proteinExistence type="predicted"/>
<dbReference type="InterPro" id="IPR014718">
    <property type="entry name" value="GH-type_carb-bd"/>
</dbReference>
<dbReference type="GO" id="GO:0005975">
    <property type="term" value="P:carbohydrate metabolic process"/>
    <property type="evidence" value="ECO:0007669"/>
    <property type="project" value="InterPro"/>
</dbReference>
<dbReference type="InterPro" id="IPR000421">
    <property type="entry name" value="FA58C"/>
</dbReference>
<sequence length="2216" mass="228318">MLHRRTPLSTRSRRILAPVAAALAALLAIPLIGLDAAPAVAADPPFTTSFETADVAAHPVPPSEAYEPPVNVQGGTLPASSLTSQISAVTASGENPPGETAVRLFDGDAGSKWLTRTRTGWVQMDFAAPVTVVTYALTTANDSADRNPRDWTLQGSDDGETWVDVDAQVQQLRAAAPFTQVEYALAAPATHQHFRLQITANDGAPLLQLADLDLRGEDTGAVASPMRTTVGSGPASGYNIASNRGFDGLAAVLYRGQHLGDGPASSTNVLVDDLDVTIAADSELSYAVLPTLYALDLQYPSTYVALDLVIETAAGETVRMSDAQLVDQYGFPASAIGQGEAHSLYADQWNQIRVPLGSLEGGTITQVLLEYDNPGGSAATRFSGWVDDLSIAPATPLDAETVLDHVDTRRGTNSSGGFSRGNNIPATAVPNGFNFLVPMTNATSQSWLYDWQSRNTANNLPALEALGISHEPSPWMGDRAQLAIMPSLDTAQPSGTPASRRLEFSHDDEVATPEEYAVDFVNGLSAAMTPTDHGGIMRFDFPDGADLGTVMVDQVQGQSGLRISADGVVSGWVEGGSGLSAGSSRMFVYGTFTDAPVATGMASQRTTAAWARFETGEEPLELRFATSFISLDQAQRNLDLEVTGSSYGEVRDAARDLWLDRLEVVDLSASNATEAELVTFYSGLYRLNLYPNSQSENTGTAEAPVWQYASPVRATEGAATATETNAVIMDGQIFVNNGFWDTYRTVWPLYSFLYPEVTERLVDGFVQQYRDGGWIARWSSPGYADLMTGTSSDASFAEAYTSGAISTGLAEQAYEAALRNATVSSASDTTLVNPNAVGRKGITTSQFLAYTASTTGQSVSWGLEGNINDAAMADMAAMLATDPDVDPARQAVYAEHAVYFDSRASDFVNMFDPNVGFFQAREPDGTWQLSRDEYDPTDWQNHAYTEAPGWTFAFHAPFDVPALAALYGGSDGLDAKLEEFYSTPETAQSSGIHEAFEARDVRMGQFGFSNQVSHHTPYISAANGDPTTTQEVVREVLSRLYVGSEIGQGYAGDEDNGETSSWYVFSALGFYPLALGSGEYVIGSPLFDHAVVHRDDAFGGDLTITAPGNDDSTIYVGGVSLDGEALDTPVLSQAALQESSSLAFSMQAEPSAWGSSSTDEEVYEPLVDATNPYLSTIGAGLEGPALGGLVDDNSTSEVTFGTETPTLQMQLRGGSSTTTIYTITNGATGSSPTAWTLSGSNDGTSWTTVDERADVVFPWATQTMPFVVQDPGAYAQYRLEVLASTDGPTTLAELELLGEVDPGPFAVTPAEGLTAWVGTELDAPVATVLGTPEGTEPTATVDFLDGEGPVEAELRALPVGGGYEVVAPHAFDLAGVFTAYVTVTAGDLVATARTQVTVARPSTTAEAIAALANVNCFADASAGGSCDGQGAALDLAQLQATGLAFGSPETVDLPVGTGTGTFTYVLPALPGAANDTIVPDGQVLPVRVGADATHVSFVGTANEGEQSTTLTLTYADGSTQDVPVTFGDWVGGTTSPSAGNTIVATVPGRLTGPGSTDTKPSSLFATAPVALSTGADGAALPLVSVTFPPSDGTLASGQVHVAAVAFDGTLPEPTLQVAPVAPTLEASVDAELELDLATIDGVDAAADEVTAVVSWGDGTPSDIARIDLSGAALDAPTSVEASLQAEIVDGIVRGSHAYLAEGTYTISVTVDDGTASTMTTIPIVVGPAVEPVPTITVPPGAVAPGAIVPVDGTGFTPGEDVTVTFSGGGDPIGVEATDGTFRVEVPVGDVADGDYVVTATGDESATPATASITVETPAVPSSTTLQAALSTVEIGDDIVLTATVAVGGSAATAGSVTFSEGAEVVGTAPVVAGTATVTIDAPSLGDRTFVASFSGGDGVAASASGPVTVSVVADSGADVETYAGASRYDTNVLASQAHFEPGAPVYIAAGGTFPDALAAGPAAAHDDASLLLVPGDRILDGTLVELDRLQPPSITIVGGPTTVSDGVEDALAARFPDADVTRIAGVDRFDTAARIATEVFGEAETAFIASGEVFPDALSASGVAAAIGDVPVLLSARAGLPDVSAEALHDLGVEQAWVVGGSPSLSYSVIVAARMETGSAERISGPDRFATNAALVERFVDVEAADGIVVATGINFPDALSASALVGATGDPLLLTYDACAAAPVSAVIAAIAPDVVRNVGGPPSLLATAWSTTCS</sequence>
<dbReference type="GO" id="GO:0030246">
    <property type="term" value="F:carbohydrate binding"/>
    <property type="evidence" value="ECO:0007669"/>
    <property type="project" value="InterPro"/>
</dbReference>
<dbReference type="Gene3D" id="3.30.2080.10">
    <property type="entry name" value="GH92 mannosidase domain"/>
    <property type="match status" value="1"/>
</dbReference>
<dbReference type="Pfam" id="PF00754">
    <property type="entry name" value="F5_F8_type_C"/>
    <property type="match status" value="1"/>
</dbReference>
<dbReference type="GO" id="GO:0005829">
    <property type="term" value="C:cytosol"/>
    <property type="evidence" value="ECO:0007669"/>
    <property type="project" value="TreeGrafter"/>
</dbReference>
<dbReference type="PROSITE" id="PS50022">
    <property type="entry name" value="FA58C_3"/>
    <property type="match status" value="1"/>
</dbReference>
<dbReference type="STRING" id="399736.SAMN04489720_1916"/>
<dbReference type="Gene3D" id="2.60.40.10">
    <property type="entry name" value="Immunoglobulins"/>
    <property type="match status" value="2"/>
</dbReference>
<evidence type="ECO:0000313" key="2">
    <source>
        <dbReference type="EMBL" id="SDH65782.1"/>
    </source>
</evidence>
<name>A0A1G8E761_9MICO</name>
<dbReference type="InterPro" id="IPR013783">
    <property type="entry name" value="Ig-like_fold"/>
</dbReference>
<dbReference type="PANTHER" id="PTHR12143:SF43">
    <property type="entry name" value="PUTATIVE-RELATED"/>
    <property type="match status" value="1"/>
</dbReference>
<dbReference type="Pfam" id="PF07971">
    <property type="entry name" value="Glyco_hydro_92"/>
    <property type="match status" value="1"/>
</dbReference>
<dbReference type="InterPro" id="IPR012939">
    <property type="entry name" value="Glyco_hydro_92"/>
</dbReference>
<dbReference type="InterPro" id="IPR005887">
    <property type="entry name" value="GH92_a_mannosidase_put"/>
</dbReference>
<dbReference type="InterPro" id="IPR008928">
    <property type="entry name" value="6-hairpin_glycosidase_sf"/>
</dbReference>
<dbReference type="InterPro" id="IPR008979">
    <property type="entry name" value="Galactose-bd-like_sf"/>
</dbReference>
<dbReference type="Gene3D" id="3.40.50.12090">
    <property type="match status" value="1"/>
</dbReference>
<dbReference type="Gene3D" id="2.70.98.10">
    <property type="match status" value="1"/>
</dbReference>
<gene>
    <name evidence="2" type="ORF">SAMN04489720_1916</name>
</gene>
<dbReference type="InterPro" id="IPR041371">
    <property type="entry name" value="GH92_N"/>
</dbReference>
<dbReference type="SUPFAM" id="SSF49785">
    <property type="entry name" value="Galactose-binding domain-like"/>
    <property type="match status" value="2"/>
</dbReference>
<dbReference type="Proteomes" id="UP000198822">
    <property type="component" value="Chromosome I"/>
</dbReference>
<dbReference type="Pfam" id="PF04122">
    <property type="entry name" value="CW_binding_2"/>
    <property type="match status" value="3"/>
</dbReference>
<dbReference type="Pfam" id="PF17678">
    <property type="entry name" value="Glyco_hydro_92N"/>
    <property type="match status" value="1"/>
</dbReference>
<dbReference type="GO" id="GO:0000224">
    <property type="term" value="F:peptide-N4-(N-acetyl-beta-glucosaminyl)asparagine amidase activity"/>
    <property type="evidence" value="ECO:0007669"/>
    <property type="project" value="TreeGrafter"/>
</dbReference>
<evidence type="ECO:0000313" key="3">
    <source>
        <dbReference type="Proteomes" id="UP000198822"/>
    </source>
</evidence>
<reference evidence="3" key="1">
    <citation type="submission" date="2016-10" db="EMBL/GenBank/DDBJ databases">
        <authorList>
            <person name="Varghese N."/>
            <person name="Submissions S."/>
        </authorList>
    </citation>
    <scope>NUCLEOTIDE SEQUENCE [LARGE SCALE GENOMIC DNA]</scope>
    <source>
        <strain evidence="3">DSM 22002</strain>
    </source>
</reference>
<dbReference type="Pfam" id="PF16640">
    <property type="entry name" value="Big_3_5"/>
    <property type="match status" value="1"/>
</dbReference>
<dbReference type="InterPro" id="IPR050883">
    <property type="entry name" value="PNGase"/>
</dbReference>
<dbReference type="GO" id="GO:0006516">
    <property type="term" value="P:glycoprotein catabolic process"/>
    <property type="evidence" value="ECO:0007669"/>
    <property type="project" value="TreeGrafter"/>
</dbReference>
<dbReference type="EMBL" id="LT629695">
    <property type="protein sequence ID" value="SDH65782.1"/>
    <property type="molecule type" value="Genomic_DNA"/>
</dbReference>
<organism evidence="2 3">
    <name type="scientific">Agrococcus jejuensis</name>
    <dbReference type="NCBI Taxonomy" id="399736"/>
    <lineage>
        <taxon>Bacteria</taxon>
        <taxon>Bacillati</taxon>
        <taxon>Actinomycetota</taxon>
        <taxon>Actinomycetes</taxon>
        <taxon>Micrococcales</taxon>
        <taxon>Microbacteriaceae</taxon>
        <taxon>Agrococcus</taxon>
    </lineage>
</organism>
<protein>
    <submittedName>
        <fullName evidence="2">Alpha-1,2-mannosidase, putative</fullName>
    </submittedName>
</protein>
<dbReference type="Gene3D" id="2.60.120.260">
    <property type="entry name" value="Galactose-binding domain-like"/>
    <property type="match status" value="2"/>
</dbReference>
<dbReference type="Gene3D" id="1.20.1050.60">
    <property type="entry name" value="alpha-1,2-mannosidase"/>
    <property type="match status" value="1"/>
</dbReference>
<keyword evidence="3" id="KW-1185">Reference proteome</keyword>
<dbReference type="SUPFAM" id="SSF48208">
    <property type="entry name" value="Six-hairpin glycosidases"/>
    <property type="match status" value="1"/>
</dbReference>
<evidence type="ECO:0000259" key="1">
    <source>
        <dbReference type="PROSITE" id="PS50022"/>
    </source>
</evidence>
<dbReference type="PANTHER" id="PTHR12143">
    <property type="entry name" value="PEPTIDE N-GLYCANASE PNGASE -RELATED"/>
    <property type="match status" value="1"/>
</dbReference>
<dbReference type="InterPro" id="IPR007253">
    <property type="entry name" value="Cell_wall-bd_2"/>
</dbReference>
<dbReference type="InterPro" id="IPR032109">
    <property type="entry name" value="Big_3_5"/>
</dbReference>
<feature type="domain" description="F5/8 type C" evidence="1">
    <location>
        <begin position="65"/>
        <end position="217"/>
    </location>
</feature>
<dbReference type="NCBIfam" id="TIGR01180">
    <property type="entry name" value="aman2_put"/>
    <property type="match status" value="1"/>
</dbReference>
<dbReference type="Gene3D" id="1.20.1610.10">
    <property type="entry name" value="alpha-1,2-mannosidases domains"/>
    <property type="match status" value="1"/>
</dbReference>
<accession>A0A1G8E761</accession>